<name>A0A2H1WD85_SPOFR</name>
<organism evidence="1">
    <name type="scientific">Spodoptera frugiperda</name>
    <name type="common">Fall armyworm</name>
    <dbReference type="NCBI Taxonomy" id="7108"/>
    <lineage>
        <taxon>Eukaryota</taxon>
        <taxon>Metazoa</taxon>
        <taxon>Ecdysozoa</taxon>
        <taxon>Arthropoda</taxon>
        <taxon>Hexapoda</taxon>
        <taxon>Insecta</taxon>
        <taxon>Pterygota</taxon>
        <taxon>Neoptera</taxon>
        <taxon>Endopterygota</taxon>
        <taxon>Lepidoptera</taxon>
        <taxon>Glossata</taxon>
        <taxon>Ditrysia</taxon>
        <taxon>Noctuoidea</taxon>
        <taxon>Noctuidae</taxon>
        <taxon>Amphipyrinae</taxon>
        <taxon>Spodoptera</taxon>
    </lineage>
</organism>
<accession>A0A2H1WD85</accession>
<reference evidence="1" key="1">
    <citation type="submission" date="2016-07" db="EMBL/GenBank/DDBJ databases">
        <authorList>
            <person name="Bretaudeau A."/>
        </authorList>
    </citation>
    <scope>NUCLEOTIDE SEQUENCE</scope>
    <source>
        <strain evidence="1">Rice</strain>
        <tissue evidence="1">Whole body</tissue>
    </source>
</reference>
<proteinExistence type="predicted"/>
<evidence type="ECO:0000313" key="1">
    <source>
        <dbReference type="EMBL" id="SOQ50434.1"/>
    </source>
</evidence>
<gene>
    <name evidence="1" type="ORF">SFRICE_026853</name>
</gene>
<dbReference type="AlphaFoldDB" id="A0A2H1WD85"/>
<protein>
    <submittedName>
        <fullName evidence="1">SFRICE_026853</fullName>
    </submittedName>
</protein>
<dbReference type="EMBL" id="ODYU01007559">
    <property type="protein sequence ID" value="SOQ50434.1"/>
    <property type="molecule type" value="Genomic_DNA"/>
</dbReference>
<sequence>MTSLVLGEARGSVRLLLTKNHPVPSPAFRAGAPVSRLGSPQLRIRTTLTTIMKKWPNDYTLEINLGVSLNPGELHFAIRDFPCFPAFLLKFLLIFLFYKTHGALDFFNECKTVEIGRKDDRDAFALQWDDYG</sequence>